<accession>A0A9J5ZQD7</accession>
<dbReference type="AlphaFoldDB" id="A0A9J5ZQD7"/>
<name>A0A9J5ZQD7_SOLCO</name>
<reference evidence="1 2" key="1">
    <citation type="submission" date="2020-09" db="EMBL/GenBank/DDBJ databases">
        <title>De no assembly of potato wild relative species, Solanum commersonii.</title>
        <authorList>
            <person name="Cho K."/>
        </authorList>
    </citation>
    <scope>NUCLEOTIDE SEQUENCE [LARGE SCALE GENOMIC DNA]</scope>
    <source>
        <strain evidence="1">LZ3.2</strain>
        <tissue evidence="1">Leaf</tissue>
    </source>
</reference>
<dbReference type="EMBL" id="JACXVP010000003">
    <property type="protein sequence ID" value="KAG5614421.1"/>
    <property type="molecule type" value="Genomic_DNA"/>
</dbReference>
<comment type="caution">
    <text evidence="1">The sequence shown here is derived from an EMBL/GenBank/DDBJ whole genome shotgun (WGS) entry which is preliminary data.</text>
</comment>
<evidence type="ECO:0000313" key="1">
    <source>
        <dbReference type="EMBL" id="KAG5614421.1"/>
    </source>
</evidence>
<proteinExistence type="predicted"/>
<protein>
    <submittedName>
        <fullName evidence="1">Uncharacterized protein</fullName>
    </submittedName>
</protein>
<dbReference type="Proteomes" id="UP000824120">
    <property type="component" value="Chromosome 3"/>
</dbReference>
<sequence>MILEETLFLRTSLSGDKVCGVGPGVVVNWVSEVVRKVFQWTLSGDDSLNKESKHGEHSKSTILDFLHLKLSKSLWWVNNLTERSTSNTVTLYSSHQHNLTSPNGQDALCMDQAWVAQVIKSTLTENLGSSFEPYNFIELRYHYEPRARGRHNQELQAWPIYKNGPKYLTRSGPYHGLPEETGLALVTVFLIMTFPFLVISEEDGESFTTFPAKEGEDRAIVEAAIE</sequence>
<keyword evidence="2" id="KW-1185">Reference proteome</keyword>
<dbReference type="OrthoDB" id="1938664at2759"/>
<organism evidence="1 2">
    <name type="scientific">Solanum commersonii</name>
    <name type="common">Commerson's wild potato</name>
    <name type="synonym">Commerson's nightshade</name>
    <dbReference type="NCBI Taxonomy" id="4109"/>
    <lineage>
        <taxon>Eukaryota</taxon>
        <taxon>Viridiplantae</taxon>
        <taxon>Streptophyta</taxon>
        <taxon>Embryophyta</taxon>
        <taxon>Tracheophyta</taxon>
        <taxon>Spermatophyta</taxon>
        <taxon>Magnoliopsida</taxon>
        <taxon>eudicotyledons</taxon>
        <taxon>Gunneridae</taxon>
        <taxon>Pentapetalae</taxon>
        <taxon>asterids</taxon>
        <taxon>lamiids</taxon>
        <taxon>Solanales</taxon>
        <taxon>Solanaceae</taxon>
        <taxon>Solanoideae</taxon>
        <taxon>Solaneae</taxon>
        <taxon>Solanum</taxon>
    </lineage>
</organism>
<evidence type="ECO:0000313" key="2">
    <source>
        <dbReference type="Proteomes" id="UP000824120"/>
    </source>
</evidence>
<gene>
    <name evidence="1" type="ORF">H5410_014245</name>
</gene>